<evidence type="ECO:0000259" key="2">
    <source>
        <dbReference type="Pfam" id="PF19783"/>
    </source>
</evidence>
<dbReference type="eggNOG" id="ENOG502Z9U9">
    <property type="taxonomic scope" value="Bacteria"/>
</dbReference>
<keyword evidence="4" id="KW-1185">Reference proteome</keyword>
<dbReference type="KEGG" id="bhl:Bache_1407"/>
<dbReference type="InterPro" id="IPR046235">
    <property type="entry name" value="DUF6268"/>
</dbReference>
<dbReference type="HOGENOM" id="CLU_062424_0_0_10"/>
<reference evidence="3 4" key="2">
    <citation type="journal article" date="2011" name="Stand. Genomic Sci.">
        <title>Complete genome sequence of Bacteroides helcogenes type strain (P 36-108).</title>
        <authorList>
            <person name="Pati A."/>
            <person name="Gronow S."/>
            <person name="Zeytun A."/>
            <person name="Lapidus A."/>
            <person name="Nolan M."/>
            <person name="Hammon N."/>
            <person name="Deshpande S."/>
            <person name="Cheng J.F."/>
            <person name="Tapia R."/>
            <person name="Han C."/>
            <person name="Goodwin L."/>
            <person name="Pitluck S."/>
            <person name="Liolios K."/>
            <person name="Pagani I."/>
            <person name="Ivanova N."/>
            <person name="Mavromatis K."/>
            <person name="Chen A."/>
            <person name="Palaniappan K."/>
            <person name="Land M."/>
            <person name="Hauser L."/>
            <person name="Chang Y.J."/>
            <person name="Jeffries C.D."/>
            <person name="Detter J.C."/>
            <person name="Brambilla E."/>
            <person name="Rohde M."/>
            <person name="Goker M."/>
            <person name="Woyke T."/>
            <person name="Bristow J."/>
            <person name="Eisen J.A."/>
            <person name="Markowitz V."/>
            <person name="Hugenholtz P."/>
            <person name="Kyrpides N.C."/>
            <person name="Klenk H.P."/>
            <person name="Lucas S."/>
        </authorList>
    </citation>
    <scope>NUCLEOTIDE SEQUENCE [LARGE SCALE GENOMIC DNA]</scope>
    <source>
        <strain evidence="4">ATCC 35417 / DSM 20613 / JCM 6297 / CCUG 15421 / P 36-108</strain>
    </source>
</reference>
<proteinExistence type="predicted"/>
<dbReference type="Proteomes" id="UP000008630">
    <property type="component" value="Chromosome"/>
</dbReference>
<evidence type="ECO:0000313" key="3">
    <source>
        <dbReference type="EMBL" id="ADV43412.1"/>
    </source>
</evidence>
<dbReference type="STRING" id="693979.Bache_1407"/>
<evidence type="ECO:0000313" key="4">
    <source>
        <dbReference type="Proteomes" id="UP000008630"/>
    </source>
</evidence>
<reference key="1">
    <citation type="submission" date="2010-11" db="EMBL/GenBank/DDBJ databases">
        <title>The complete genome of Bacteroides helcogenes P 36-108.</title>
        <authorList>
            <consortium name="US DOE Joint Genome Institute (JGI-PGF)"/>
            <person name="Lucas S."/>
            <person name="Copeland A."/>
            <person name="Lapidus A."/>
            <person name="Bruce D."/>
            <person name="Goodwin L."/>
            <person name="Pitluck S."/>
            <person name="Kyrpides N."/>
            <person name="Mavromatis K."/>
            <person name="Ivanova N."/>
            <person name="Zeytun A."/>
            <person name="Brettin T."/>
            <person name="Detter J.C."/>
            <person name="Tapia R."/>
            <person name="Han C."/>
            <person name="Land M."/>
            <person name="Hauser L."/>
            <person name="Markowitz V."/>
            <person name="Cheng J.-F."/>
            <person name="Hugenholtz P."/>
            <person name="Woyke T."/>
            <person name="Wu D."/>
            <person name="Gronow S."/>
            <person name="Wellnitz S."/>
            <person name="Brambilla E."/>
            <person name="Klenk H.-P."/>
            <person name="Eisen J.A."/>
        </authorList>
    </citation>
    <scope>NUCLEOTIDE SEQUENCE</scope>
    <source>
        <strain>P 36-108</strain>
    </source>
</reference>
<organism evidence="3 4">
    <name type="scientific">Bacteroides helcogenes (strain ATCC 35417 / DSM 20613 / JCM 6297 / CCUG 15421 / P 36-108)</name>
    <dbReference type="NCBI Taxonomy" id="693979"/>
    <lineage>
        <taxon>Bacteria</taxon>
        <taxon>Pseudomonadati</taxon>
        <taxon>Bacteroidota</taxon>
        <taxon>Bacteroidia</taxon>
        <taxon>Bacteroidales</taxon>
        <taxon>Bacteroidaceae</taxon>
        <taxon>Bacteroides</taxon>
    </lineage>
</organism>
<accession>E6SV30</accession>
<gene>
    <name evidence="3" type="ordered locus">Bache_1407</name>
</gene>
<dbReference type="AlphaFoldDB" id="E6SV30"/>
<name>E6SV30_BACT6</name>
<feature type="signal peptide" evidence="1">
    <location>
        <begin position="1"/>
        <end position="23"/>
    </location>
</feature>
<protein>
    <recommendedName>
        <fullName evidence="2">DUF6268 domain-containing protein</fullName>
    </recommendedName>
</protein>
<dbReference type="PATRIC" id="fig|693979.3.peg.1489"/>
<feature type="domain" description="DUF6268" evidence="2">
    <location>
        <begin position="20"/>
        <end position="301"/>
    </location>
</feature>
<feature type="chain" id="PRO_5003211655" description="DUF6268 domain-containing protein" evidence="1">
    <location>
        <begin position="24"/>
        <end position="302"/>
    </location>
</feature>
<sequence>MKTVFVSSIVVLACAASSVCCHAQGYVSYDYISASTLKDKSGNEWGSGSMQIMSGSYNIPISVKHNDKGEVQAWSVSLYGAYGILDNQGQARELNPDRLFNGSLNVSHIRPISKKWSIIASIGGGIYAPTHEIAFRSILVNGGIIFVHKLNKNLDLGIGAGLTNSYGIPMVLPMLYLKWMKTGRYEFTINMSNGLKVAASTWLSKKIKIELAAIEMDGMSAVTKVEGKSKIYSTVMIKSSISPSYQITPKASIYAGIGGNWARGVSISDRSIKGFANNFKENNGNREFGVSLRVTTGIRYRF</sequence>
<keyword evidence="1" id="KW-0732">Signal</keyword>
<evidence type="ECO:0000256" key="1">
    <source>
        <dbReference type="SAM" id="SignalP"/>
    </source>
</evidence>
<dbReference type="OrthoDB" id="665720at2"/>
<dbReference type="EMBL" id="CP002352">
    <property type="protein sequence ID" value="ADV43412.1"/>
    <property type="molecule type" value="Genomic_DNA"/>
</dbReference>
<dbReference type="Pfam" id="PF19783">
    <property type="entry name" value="DUF6268"/>
    <property type="match status" value="1"/>
</dbReference>